<name>A0A0P1BJ78_9BASI</name>
<dbReference type="InterPro" id="IPR010699">
    <property type="entry name" value="DUF1275"/>
</dbReference>
<keyword evidence="2" id="KW-0472">Membrane</keyword>
<organism evidence="3 4">
    <name type="scientific">Ceraceosorus bombacis</name>
    <dbReference type="NCBI Taxonomy" id="401625"/>
    <lineage>
        <taxon>Eukaryota</taxon>
        <taxon>Fungi</taxon>
        <taxon>Dikarya</taxon>
        <taxon>Basidiomycota</taxon>
        <taxon>Ustilaginomycotina</taxon>
        <taxon>Exobasidiomycetes</taxon>
        <taxon>Ceraceosorales</taxon>
        <taxon>Ceraceosoraceae</taxon>
        <taxon>Ceraceosorus</taxon>
    </lineage>
</organism>
<feature type="transmembrane region" description="Helical" evidence="2">
    <location>
        <begin position="232"/>
        <end position="252"/>
    </location>
</feature>
<dbReference type="EMBL" id="CCYA01000278">
    <property type="protein sequence ID" value="CEH16183.1"/>
    <property type="molecule type" value="Genomic_DNA"/>
</dbReference>
<reference evidence="3 4" key="1">
    <citation type="submission" date="2014-09" db="EMBL/GenBank/DDBJ databases">
        <authorList>
            <person name="Magalhaes I.L.F."/>
            <person name="Oliveira U."/>
            <person name="Santos F.R."/>
            <person name="Vidigal T.H.D.A."/>
            <person name="Brescovit A.D."/>
            <person name="Santos A.J."/>
        </authorList>
    </citation>
    <scope>NUCLEOTIDE SEQUENCE [LARGE SCALE GENOMIC DNA]</scope>
</reference>
<feature type="transmembrane region" description="Helical" evidence="2">
    <location>
        <begin position="87"/>
        <end position="110"/>
    </location>
</feature>
<dbReference type="OrthoDB" id="5288586at2759"/>
<feature type="transmembrane region" description="Helical" evidence="2">
    <location>
        <begin position="138"/>
        <end position="159"/>
    </location>
</feature>
<dbReference type="PANTHER" id="PTHR37488">
    <property type="entry name" value="DUF1275 DOMAIN-CONTAINING PROTEIN"/>
    <property type="match status" value="1"/>
</dbReference>
<dbReference type="AlphaFoldDB" id="A0A0P1BJ78"/>
<sequence>MSTRTSNESTPLLPSAASASASAFASARNHDDHASSSSSSSNRPVAAPRYFSDQVETQSRAASIALALQCIVAGFVDAAAYGTTKTWVAFMTGNLTQLMISLVSLISISIRRPALDAHHIAILNTTSTLPRDELLQRLSLSLSSILGFCLGAYLCQLGISRFGSSHRARLLFTPLCGSIVACVIAALAFFDHRQGWQLAGRWGPIMLGLLAVSMGAQAAQGQRSGNAPWATTVVFTATLTQIFADPTFPLLANAGRQRVTSVLCLLLGAALAQTLLEFLRAFRQHDDDDEVSEHPLSLPIALLFLAVLQVWTALAWWLVPSASDAR</sequence>
<dbReference type="Pfam" id="PF06912">
    <property type="entry name" value="DUF1275"/>
    <property type="match status" value="1"/>
</dbReference>
<feature type="transmembrane region" description="Helical" evidence="2">
    <location>
        <begin position="259"/>
        <end position="276"/>
    </location>
</feature>
<protein>
    <submittedName>
        <fullName evidence="3">Uncharacterized protein</fullName>
    </submittedName>
</protein>
<evidence type="ECO:0000256" key="2">
    <source>
        <dbReference type="SAM" id="Phobius"/>
    </source>
</evidence>
<evidence type="ECO:0000256" key="1">
    <source>
        <dbReference type="SAM" id="MobiDB-lite"/>
    </source>
</evidence>
<keyword evidence="4" id="KW-1185">Reference proteome</keyword>
<feature type="region of interest" description="Disordered" evidence="1">
    <location>
        <begin position="23"/>
        <end position="45"/>
    </location>
</feature>
<dbReference type="PANTHER" id="PTHR37488:SF2">
    <property type="entry name" value="DUF1275 DOMAIN-CONTAINING PROTEIN"/>
    <property type="match status" value="1"/>
</dbReference>
<feature type="transmembrane region" description="Helical" evidence="2">
    <location>
        <begin position="171"/>
        <end position="190"/>
    </location>
</feature>
<accession>A0A0P1BJ78</accession>
<keyword evidence="2" id="KW-1133">Transmembrane helix</keyword>
<keyword evidence="2" id="KW-0812">Transmembrane</keyword>
<feature type="transmembrane region" description="Helical" evidence="2">
    <location>
        <begin position="202"/>
        <end position="220"/>
    </location>
</feature>
<feature type="transmembrane region" description="Helical" evidence="2">
    <location>
        <begin position="61"/>
        <end position="81"/>
    </location>
</feature>
<evidence type="ECO:0000313" key="4">
    <source>
        <dbReference type="Proteomes" id="UP000054845"/>
    </source>
</evidence>
<dbReference type="Proteomes" id="UP000054845">
    <property type="component" value="Unassembled WGS sequence"/>
</dbReference>
<evidence type="ECO:0000313" key="3">
    <source>
        <dbReference type="EMBL" id="CEH16183.1"/>
    </source>
</evidence>
<feature type="transmembrane region" description="Helical" evidence="2">
    <location>
        <begin position="296"/>
        <end position="319"/>
    </location>
</feature>
<proteinExistence type="predicted"/>